<feature type="signal peptide" evidence="1">
    <location>
        <begin position="1"/>
        <end position="18"/>
    </location>
</feature>
<sequence length="400" mass="40564">MRSYLLALAVLAAAPAQAITFTATMLQTPEGVAMQGFGINNHGDVVGGSGDGSTYQAYLRTAAGSYQALGGFGGTRSTATAIAENGIIAGQARTGATGATSIPFIRFGEGPLTPIALPAGESAVATGVNAAGIVAGRFNTRDANNRIMTQGFRWSQAQGLEVLSSAAGVSSLAINGLNDAGVAVGTALGRAASPFRWEADGSVTLLERLSGVPNDFYNDGYANAISDSGLTAGSVSASGIGSDGGFVDTNLFAIWGSDGKLLRTAAIDTYFGGDLTAINVFGDAVGSVAHTVFDPVTGIGTDEGHAVLWLADKGPVDLGQLIAGGPLDLRGAFGINDSRQIVAWGLANGVRFDVLLTPVTDAVPEPSSWALMILGFGIAGAASRRRPRRAAASGHQARFR</sequence>
<feature type="chain" id="PRO_5045968869" evidence="1">
    <location>
        <begin position="19"/>
        <end position="400"/>
    </location>
</feature>
<reference evidence="4" key="1">
    <citation type="journal article" date="2019" name="Int. J. Syst. Evol. Microbiol.">
        <title>The Global Catalogue of Microorganisms (GCM) 10K type strain sequencing project: providing services to taxonomists for standard genome sequencing and annotation.</title>
        <authorList>
            <consortium name="The Broad Institute Genomics Platform"/>
            <consortium name="The Broad Institute Genome Sequencing Center for Infectious Disease"/>
            <person name="Wu L."/>
            <person name="Ma J."/>
        </authorList>
    </citation>
    <scope>NUCLEOTIDE SEQUENCE [LARGE SCALE GENOMIC DNA]</scope>
    <source>
        <strain evidence="4">CGMCC 1.16275</strain>
    </source>
</reference>
<name>A0ABW4I0M9_9SPHN</name>
<evidence type="ECO:0000313" key="4">
    <source>
        <dbReference type="Proteomes" id="UP001597115"/>
    </source>
</evidence>
<dbReference type="Proteomes" id="UP001597115">
    <property type="component" value="Unassembled WGS sequence"/>
</dbReference>
<keyword evidence="4" id="KW-1185">Reference proteome</keyword>
<comment type="caution">
    <text evidence="3">The sequence shown here is derived from an EMBL/GenBank/DDBJ whole genome shotgun (WGS) entry which is preliminary data.</text>
</comment>
<dbReference type="RefSeq" id="WP_380886760.1">
    <property type="nucleotide sequence ID" value="NZ_JBHUDY010000001.1"/>
</dbReference>
<organism evidence="3 4">
    <name type="scientific">Sphingomonas tabacisoli</name>
    <dbReference type="NCBI Taxonomy" id="2249466"/>
    <lineage>
        <taxon>Bacteria</taxon>
        <taxon>Pseudomonadati</taxon>
        <taxon>Pseudomonadota</taxon>
        <taxon>Alphaproteobacteria</taxon>
        <taxon>Sphingomonadales</taxon>
        <taxon>Sphingomonadaceae</taxon>
        <taxon>Sphingomonas</taxon>
    </lineage>
</organism>
<dbReference type="NCBIfam" id="TIGR02595">
    <property type="entry name" value="PEP_CTERM"/>
    <property type="match status" value="1"/>
</dbReference>
<protein>
    <submittedName>
        <fullName evidence="3">PEPxxWA-CTERM sorting domain-containing protein</fullName>
    </submittedName>
</protein>
<dbReference type="InterPro" id="IPR013424">
    <property type="entry name" value="Ice-binding_C"/>
</dbReference>
<evidence type="ECO:0000256" key="1">
    <source>
        <dbReference type="SAM" id="SignalP"/>
    </source>
</evidence>
<dbReference type="EMBL" id="JBHUDY010000001">
    <property type="protein sequence ID" value="MFD1610770.1"/>
    <property type="molecule type" value="Genomic_DNA"/>
</dbReference>
<feature type="domain" description="Ice-binding protein C-terminal" evidence="2">
    <location>
        <begin position="362"/>
        <end position="386"/>
    </location>
</feature>
<accession>A0ABW4I0M9</accession>
<evidence type="ECO:0000313" key="3">
    <source>
        <dbReference type="EMBL" id="MFD1610770.1"/>
    </source>
</evidence>
<dbReference type="Pfam" id="PF07589">
    <property type="entry name" value="PEP-CTERM"/>
    <property type="match status" value="1"/>
</dbReference>
<keyword evidence="1" id="KW-0732">Signal</keyword>
<evidence type="ECO:0000259" key="2">
    <source>
        <dbReference type="Pfam" id="PF07589"/>
    </source>
</evidence>
<gene>
    <name evidence="3" type="ORF">ACFSCW_03025</name>
</gene>
<dbReference type="NCBIfam" id="NF035944">
    <property type="entry name" value="PEPxxWA-CTERM"/>
    <property type="match status" value="1"/>
</dbReference>
<proteinExistence type="predicted"/>